<dbReference type="EMBL" id="JACPNR010000013">
    <property type="protein sequence ID" value="MBI2679149.1"/>
    <property type="molecule type" value="Genomic_DNA"/>
</dbReference>
<protein>
    <submittedName>
        <fullName evidence="5">23S rRNA (Guanosine(2251)-2'-O)-methyltransferase RlmB</fullName>
    </submittedName>
</protein>
<dbReference type="GO" id="GO:0005829">
    <property type="term" value="C:cytosol"/>
    <property type="evidence" value="ECO:0007669"/>
    <property type="project" value="TreeGrafter"/>
</dbReference>
<organism evidence="5 6">
    <name type="scientific">Candidatus Korobacter versatilis</name>
    <dbReference type="NCBI Taxonomy" id="658062"/>
    <lineage>
        <taxon>Bacteria</taxon>
        <taxon>Pseudomonadati</taxon>
        <taxon>Acidobacteriota</taxon>
        <taxon>Terriglobia</taxon>
        <taxon>Terriglobales</taxon>
        <taxon>Candidatus Korobacteraceae</taxon>
        <taxon>Candidatus Korobacter</taxon>
    </lineage>
</organism>
<dbReference type="GO" id="GO:0008173">
    <property type="term" value="F:RNA methyltransferase activity"/>
    <property type="evidence" value="ECO:0007669"/>
    <property type="project" value="InterPro"/>
</dbReference>
<proteinExistence type="inferred from homology"/>
<evidence type="ECO:0000259" key="4">
    <source>
        <dbReference type="SMART" id="SM00967"/>
    </source>
</evidence>
<dbReference type="Pfam" id="PF00588">
    <property type="entry name" value="SpoU_methylase"/>
    <property type="match status" value="1"/>
</dbReference>
<comment type="caution">
    <text evidence="5">The sequence shown here is derived from an EMBL/GenBank/DDBJ whole genome shotgun (WGS) entry which is preliminary data.</text>
</comment>
<dbReference type="SUPFAM" id="SSF55315">
    <property type="entry name" value="L30e-like"/>
    <property type="match status" value="1"/>
</dbReference>
<dbReference type="InterPro" id="IPR013123">
    <property type="entry name" value="SpoU_subst-bd"/>
</dbReference>
<accession>A0A932ABE5</accession>
<dbReference type="InterPro" id="IPR004441">
    <property type="entry name" value="rRNA_MeTrfase_TrmH"/>
</dbReference>
<dbReference type="NCBIfam" id="TIGR00186">
    <property type="entry name" value="rRNA_methyl_3"/>
    <property type="match status" value="1"/>
</dbReference>
<reference evidence="5" key="1">
    <citation type="submission" date="2020-07" db="EMBL/GenBank/DDBJ databases">
        <title>Huge and variable diversity of episymbiotic CPR bacteria and DPANN archaea in groundwater ecosystems.</title>
        <authorList>
            <person name="He C.Y."/>
            <person name="Keren R."/>
            <person name="Whittaker M."/>
            <person name="Farag I.F."/>
            <person name="Doudna J."/>
            <person name="Cate J.H.D."/>
            <person name="Banfield J.F."/>
        </authorList>
    </citation>
    <scope>NUCLEOTIDE SEQUENCE</scope>
    <source>
        <strain evidence="5">NC_groundwater_580_Pr5_B-0.1um_64_19</strain>
    </source>
</reference>
<dbReference type="PANTHER" id="PTHR46429:SF1">
    <property type="entry name" value="23S RRNA (GUANOSINE-2'-O-)-METHYLTRANSFERASE RLMB"/>
    <property type="match status" value="1"/>
</dbReference>
<dbReference type="GO" id="GO:0006396">
    <property type="term" value="P:RNA processing"/>
    <property type="evidence" value="ECO:0007669"/>
    <property type="project" value="InterPro"/>
</dbReference>
<name>A0A932ABE5_9BACT</name>
<evidence type="ECO:0000256" key="3">
    <source>
        <dbReference type="ARBA" id="ARBA00022679"/>
    </source>
</evidence>
<evidence type="ECO:0000256" key="1">
    <source>
        <dbReference type="ARBA" id="ARBA00007228"/>
    </source>
</evidence>
<dbReference type="CDD" id="cd18103">
    <property type="entry name" value="SpoU-like_RlmB"/>
    <property type="match status" value="1"/>
</dbReference>
<dbReference type="Gene3D" id="3.40.1280.10">
    <property type="match status" value="1"/>
</dbReference>
<comment type="similarity">
    <text evidence="1">Belongs to the class IV-like SAM-binding methyltransferase superfamily. RNA methyltransferase TrmH family.</text>
</comment>
<dbReference type="Pfam" id="PF08032">
    <property type="entry name" value="SpoU_sub_bind"/>
    <property type="match status" value="1"/>
</dbReference>
<dbReference type="GO" id="GO:0032259">
    <property type="term" value="P:methylation"/>
    <property type="evidence" value="ECO:0007669"/>
    <property type="project" value="UniProtKB-KW"/>
</dbReference>
<feature type="domain" description="RNA 2-O ribose methyltransferase substrate binding" evidence="4">
    <location>
        <begin position="3"/>
        <end position="79"/>
    </location>
</feature>
<dbReference type="GO" id="GO:0003723">
    <property type="term" value="F:RNA binding"/>
    <property type="evidence" value="ECO:0007669"/>
    <property type="project" value="InterPro"/>
</dbReference>
<dbReference type="FunFam" id="3.40.1280.10:FF:000008">
    <property type="entry name" value="Group 3 RNA methyltransferase TrmH"/>
    <property type="match status" value="1"/>
</dbReference>
<dbReference type="Proteomes" id="UP000779809">
    <property type="component" value="Unassembled WGS sequence"/>
</dbReference>
<dbReference type="SUPFAM" id="SSF75217">
    <property type="entry name" value="alpha/beta knot"/>
    <property type="match status" value="1"/>
</dbReference>
<keyword evidence="2" id="KW-0489">Methyltransferase</keyword>
<keyword evidence="3" id="KW-0808">Transferase</keyword>
<dbReference type="InterPro" id="IPR029026">
    <property type="entry name" value="tRNA_m1G_MTases_N"/>
</dbReference>
<dbReference type="InterPro" id="IPR001537">
    <property type="entry name" value="SpoU_MeTrfase"/>
</dbReference>
<evidence type="ECO:0000313" key="6">
    <source>
        <dbReference type="Proteomes" id="UP000779809"/>
    </source>
</evidence>
<dbReference type="InterPro" id="IPR029028">
    <property type="entry name" value="Alpha/beta_knot_MTases"/>
</dbReference>
<evidence type="ECO:0000256" key="2">
    <source>
        <dbReference type="ARBA" id="ARBA00022603"/>
    </source>
</evidence>
<dbReference type="AlphaFoldDB" id="A0A932ABE5"/>
<dbReference type="Gene3D" id="3.30.1330.30">
    <property type="match status" value="1"/>
</dbReference>
<evidence type="ECO:0000313" key="5">
    <source>
        <dbReference type="EMBL" id="MBI2679149.1"/>
    </source>
</evidence>
<dbReference type="InterPro" id="IPR029064">
    <property type="entry name" value="Ribosomal_eL30-like_sf"/>
</dbReference>
<gene>
    <name evidence="5" type="primary">rlmB</name>
    <name evidence="5" type="ORF">HYX28_10255</name>
</gene>
<dbReference type="SMART" id="SM00967">
    <property type="entry name" value="SpoU_sub_bind"/>
    <property type="match status" value="1"/>
</dbReference>
<sequence>MDVIFGIHSVTEALKARARNFDHVEVAKDRHDPKIQRIIDDCRVSSIPVRFVPRESLDRLARSANHQGVVAVTSSKKYSQVEDFIASKRGPWSFLVVLDGVEDPHNLGAVIRAADGAGADGIIIPERRAVHVTGTVAKASAGASEHMPLAKVTNISRTLEDLKDENIWIVGLDERGTQTYDQVDYKMDCALVFGAEGKGLHEHVRKHCDFLVNIPMAGSVSSLNVSVASGIVMYEVVRQRSAAALPERSGKRKQDRQEEED</sequence>
<dbReference type="PANTHER" id="PTHR46429">
    <property type="entry name" value="23S RRNA (GUANOSINE-2'-O-)-METHYLTRANSFERASE RLMB"/>
    <property type="match status" value="1"/>
</dbReference>